<organism evidence="1 2">
    <name type="scientific">Photorhabdus luminescens</name>
    <name type="common">Xenorhabdus luminescens</name>
    <dbReference type="NCBI Taxonomy" id="29488"/>
    <lineage>
        <taxon>Bacteria</taxon>
        <taxon>Pseudomonadati</taxon>
        <taxon>Pseudomonadota</taxon>
        <taxon>Gammaproteobacteria</taxon>
        <taxon>Enterobacterales</taxon>
        <taxon>Morganellaceae</taxon>
        <taxon>Photorhabdus</taxon>
    </lineage>
</organism>
<accession>A0A1G5R0B8</accession>
<dbReference type="AlphaFoldDB" id="A0A1G5R0B8"/>
<name>A0A1G5R0B8_PHOLU</name>
<reference evidence="2" key="1">
    <citation type="submission" date="2016-10" db="EMBL/GenBank/DDBJ databases">
        <authorList>
            <person name="Varghese N."/>
            <person name="Submissions S."/>
        </authorList>
    </citation>
    <scope>NUCLEOTIDE SEQUENCE [LARGE SCALE GENOMIC DNA]</scope>
    <source>
        <strain evidence="2">ATCC 29999</strain>
    </source>
</reference>
<dbReference type="EMBL" id="FMWJ01000012">
    <property type="protein sequence ID" value="SCZ67535.1"/>
    <property type="molecule type" value="Genomic_DNA"/>
</dbReference>
<dbReference type="Proteomes" id="UP000183223">
    <property type="component" value="Unassembled WGS sequence"/>
</dbReference>
<proteinExistence type="predicted"/>
<keyword evidence="2" id="KW-1185">Reference proteome</keyword>
<evidence type="ECO:0000313" key="2">
    <source>
        <dbReference type="Proteomes" id="UP000183223"/>
    </source>
</evidence>
<protein>
    <submittedName>
        <fullName evidence="1">Uncharacterized protein</fullName>
    </submittedName>
</protein>
<evidence type="ECO:0000313" key="1">
    <source>
        <dbReference type="EMBL" id="SCZ67535.1"/>
    </source>
</evidence>
<sequence>MSQIQYTQTAKVLNKSLFIDYQRTSEVGKKVTNLTRSSKS</sequence>
<gene>
    <name evidence="1" type="ORF">SAMN02982990_02768</name>
</gene>